<dbReference type="InterPro" id="IPR017972">
    <property type="entry name" value="Cyt_P450_CS"/>
</dbReference>
<sequence length="374" mass="42083">IYLLQRRPIKLPLPPGPPKLPVLGNLLDHPSTLEWETYMEWSKSYNSDILHLSMAGKSVVILSSMNAAVDLLQKRSAIYSDRVRLPMVNELMRWEFNFGSSPFASPQAPQLPVFDQLSNSTRPKQLSATHRLLRRSLQRPDRLLEDLRNMVGEIIIGSAYGLDVLPEDDPYVKLAEQANAGLIQGFIPGRFLVDSLPILKYVPRWFPGSGPYTTALMKEAIRWKPTAPVWIPHFVGVEDEYRGYRIPAGSVVIPNIWAILHDEALYPEPYAFRPERFLINGKLDPSAPTSDVAFGYGRRFCPGQDLSLSILWITMASILATFDITKAVGEDGKVIEPSCDYSSAFVLVPLPFEYSIKPRSKESEALIRSTVDQE</sequence>
<dbReference type="InterPro" id="IPR001128">
    <property type="entry name" value="Cyt_P450"/>
</dbReference>
<dbReference type="PROSITE" id="PS00086">
    <property type="entry name" value="CYTOCHROME_P450"/>
    <property type="match status" value="1"/>
</dbReference>
<comment type="caution">
    <text evidence="9">The sequence shown here is derived from an EMBL/GenBank/DDBJ whole genome shotgun (WGS) entry which is preliminary data.</text>
</comment>
<accession>A0AAD7B1N1</accession>
<evidence type="ECO:0000256" key="2">
    <source>
        <dbReference type="ARBA" id="ARBA00010617"/>
    </source>
</evidence>
<dbReference type="GO" id="GO:0020037">
    <property type="term" value="F:heme binding"/>
    <property type="evidence" value="ECO:0007669"/>
    <property type="project" value="InterPro"/>
</dbReference>
<dbReference type="InterPro" id="IPR036396">
    <property type="entry name" value="Cyt_P450_sf"/>
</dbReference>
<dbReference type="GO" id="GO:0004497">
    <property type="term" value="F:monooxygenase activity"/>
    <property type="evidence" value="ECO:0007669"/>
    <property type="project" value="UniProtKB-KW"/>
</dbReference>
<comment type="similarity">
    <text evidence="2 8">Belongs to the cytochrome P450 family.</text>
</comment>
<evidence type="ECO:0000256" key="1">
    <source>
        <dbReference type="ARBA" id="ARBA00001971"/>
    </source>
</evidence>
<keyword evidence="4 8" id="KW-0479">Metal-binding</keyword>
<dbReference type="PANTHER" id="PTHR46300">
    <property type="entry name" value="P450, PUTATIVE (EUROFUNG)-RELATED-RELATED"/>
    <property type="match status" value="1"/>
</dbReference>
<organism evidence="9 10">
    <name type="scientific">Roridomyces roridus</name>
    <dbReference type="NCBI Taxonomy" id="1738132"/>
    <lineage>
        <taxon>Eukaryota</taxon>
        <taxon>Fungi</taxon>
        <taxon>Dikarya</taxon>
        <taxon>Basidiomycota</taxon>
        <taxon>Agaricomycotina</taxon>
        <taxon>Agaricomycetes</taxon>
        <taxon>Agaricomycetidae</taxon>
        <taxon>Agaricales</taxon>
        <taxon>Marasmiineae</taxon>
        <taxon>Mycenaceae</taxon>
        <taxon>Roridomyces</taxon>
    </lineage>
</organism>
<keyword evidence="10" id="KW-1185">Reference proteome</keyword>
<keyword evidence="3 8" id="KW-0349">Heme</keyword>
<evidence type="ECO:0000256" key="4">
    <source>
        <dbReference type="ARBA" id="ARBA00022723"/>
    </source>
</evidence>
<keyword evidence="5 8" id="KW-0560">Oxidoreductase</keyword>
<evidence type="ECO:0000313" key="10">
    <source>
        <dbReference type="Proteomes" id="UP001221142"/>
    </source>
</evidence>
<evidence type="ECO:0000256" key="6">
    <source>
        <dbReference type="ARBA" id="ARBA00023004"/>
    </source>
</evidence>
<dbReference type="Proteomes" id="UP001221142">
    <property type="component" value="Unassembled WGS sequence"/>
</dbReference>
<keyword evidence="6 8" id="KW-0408">Iron</keyword>
<feature type="non-terminal residue" evidence="9">
    <location>
        <position position="1"/>
    </location>
</feature>
<dbReference type="EMBL" id="JARKIF010000047">
    <property type="protein sequence ID" value="KAJ7607921.1"/>
    <property type="molecule type" value="Genomic_DNA"/>
</dbReference>
<reference evidence="9" key="1">
    <citation type="submission" date="2023-03" db="EMBL/GenBank/DDBJ databases">
        <title>Massive genome expansion in bonnet fungi (Mycena s.s.) driven by repeated elements and novel gene families across ecological guilds.</title>
        <authorList>
            <consortium name="Lawrence Berkeley National Laboratory"/>
            <person name="Harder C.B."/>
            <person name="Miyauchi S."/>
            <person name="Viragh M."/>
            <person name="Kuo A."/>
            <person name="Thoen E."/>
            <person name="Andreopoulos B."/>
            <person name="Lu D."/>
            <person name="Skrede I."/>
            <person name="Drula E."/>
            <person name="Henrissat B."/>
            <person name="Morin E."/>
            <person name="Kohler A."/>
            <person name="Barry K."/>
            <person name="LaButti K."/>
            <person name="Morin E."/>
            <person name="Salamov A."/>
            <person name="Lipzen A."/>
            <person name="Mereny Z."/>
            <person name="Hegedus B."/>
            <person name="Baldrian P."/>
            <person name="Stursova M."/>
            <person name="Weitz H."/>
            <person name="Taylor A."/>
            <person name="Grigoriev I.V."/>
            <person name="Nagy L.G."/>
            <person name="Martin F."/>
            <person name="Kauserud H."/>
        </authorList>
    </citation>
    <scope>NUCLEOTIDE SEQUENCE</scope>
    <source>
        <strain evidence="9">9284</strain>
    </source>
</reference>
<gene>
    <name evidence="9" type="ORF">FB45DRAFT_763723</name>
</gene>
<dbReference type="Gene3D" id="1.10.630.10">
    <property type="entry name" value="Cytochrome P450"/>
    <property type="match status" value="2"/>
</dbReference>
<dbReference type="AlphaFoldDB" id="A0AAD7B1N1"/>
<evidence type="ECO:0000256" key="5">
    <source>
        <dbReference type="ARBA" id="ARBA00023002"/>
    </source>
</evidence>
<dbReference type="PANTHER" id="PTHR46300:SF7">
    <property type="entry name" value="P450, PUTATIVE (EUROFUNG)-RELATED"/>
    <property type="match status" value="1"/>
</dbReference>
<protein>
    <submittedName>
        <fullName evidence="9">Cytochrome P450</fullName>
    </submittedName>
</protein>
<evidence type="ECO:0000256" key="7">
    <source>
        <dbReference type="ARBA" id="ARBA00023033"/>
    </source>
</evidence>
<evidence type="ECO:0000313" key="9">
    <source>
        <dbReference type="EMBL" id="KAJ7607921.1"/>
    </source>
</evidence>
<comment type="cofactor">
    <cofactor evidence="1">
        <name>heme</name>
        <dbReference type="ChEBI" id="CHEBI:30413"/>
    </cofactor>
</comment>
<dbReference type="Pfam" id="PF00067">
    <property type="entry name" value="p450"/>
    <property type="match status" value="1"/>
</dbReference>
<dbReference type="SUPFAM" id="SSF48264">
    <property type="entry name" value="Cytochrome P450"/>
    <property type="match status" value="1"/>
</dbReference>
<keyword evidence="7 8" id="KW-0503">Monooxygenase</keyword>
<name>A0AAD7B1N1_9AGAR</name>
<evidence type="ECO:0000256" key="3">
    <source>
        <dbReference type="ARBA" id="ARBA00022617"/>
    </source>
</evidence>
<proteinExistence type="inferred from homology"/>
<dbReference type="GO" id="GO:0016705">
    <property type="term" value="F:oxidoreductase activity, acting on paired donors, with incorporation or reduction of molecular oxygen"/>
    <property type="evidence" value="ECO:0007669"/>
    <property type="project" value="InterPro"/>
</dbReference>
<dbReference type="GO" id="GO:0005506">
    <property type="term" value="F:iron ion binding"/>
    <property type="evidence" value="ECO:0007669"/>
    <property type="project" value="InterPro"/>
</dbReference>
<evidence type="ECO:0000256" key="8">
    <source>
        <dbReference type="RuleBase" id="RU000461"/>
    </source>
</evidence>
<dbReference type="InterPro" id="IPR050364">
    <property type="entry name" value="Cytochrome_P450_fung"/>
</dbReference>